<evidence type="ECO:0000256" key="1">
    <source>
        <dbReference type="ARBA" id="ARBA00004123"/>
    </source>
</evidence>
<dbReference type="EMBL" id="CAKXYY010000001">
    <property type="protein sequence ID" value="CAH2350009.1"/>
    <property type="molecule type" value="Genomic_DNA"/>
</dbReference>
<dbReference type="InterPro" id="IPR015943">
    <property type="entry name" value="WD40/YVTN_repeat-like_dom_sf"/>
</dbReference>
<evidence type="ECO:0000256" key="3">
    <source>
        <dbReference type="ARBA" id="ARBA00022737"/>
    </source>
</evidence>
<dbReference type="SUPFAM" id="SSF50978">
    <property type="entry name" value="WD40 repeat-like"/>
    <property type="match status" value="1"/>
</dbReference>
<dbReference type="SMART" id="SM00320">
    <property type="entry name" value="WD40"/>
    <property type="match status" value="3"/>
</dbReference>
<dbReference type="PANTHER" id="PTHR19865:SF0">
    <property type="entry name" value="U3 SMALL NUCLEOLAR RNA-INTERACTING PROTEIN 2"/>
    <property type="match status" value="1"/>
</dbReference>
<feature type="repeat" description="WD" evidence="5">
    <location>
        <begin position="50"/>
        <end position="91"/>
    </location>
</feature>
<evidence type="ECO:0000256" key="2">
    <source>
        <dbReference type="ARBA" id="ARBA00022574"/>
    </source>
</evidence>
<comment type="subcellular location">
    <subcellularLocation>
        <location evidence="1">Nucleus</location>
    </subcellularLocation>
</comment>
<dbReference type="InterPro" id="IPR039241">
    <property type="entry name" value="Rrp9-like"/>
</dbReference>
<proteinExistence type="predicted"/>
<gene>
    <name evidence="6" type="ORF">CLIB1423_01S00342</name>
</gene>
<dbReference type="PANTHER" id="PTHR19865">
    <property type="entry name" value="U3 SMALL NUCLEOLAR RNA INTERACTING PROTEIN 2"/>
    <property type="match status" value="1"/>
</dbReference>
<evidence type="ECO:0000256" key="5">
    <source>
        <dbReference type="PROSITE-ProRule" id="PRU00221"/>
    </source>
</evidence>
<name>A0A9P0VW09_9ASCO</name>
<sequence>MATPRLSFSLRGHSSQVVCSTYLESSFISADSSGHVFWWDLNVKRPKRHWKAHESHILSLIYIKEYDILLTHSRDSSIRLWFLSEPEVSDSIPPFKEFPVNSLNFCNVSLISSRYLLTPSTVDSDNFDIYDLNLADSSSSLSFTRLVHNANPWELYLKALKSLPVPLDDDISKRDKFGIMMRTVWVDEHTFYVAYESGHVIGYNIEYSTSKLTNSEKGSSKSTSLLNKGPKINIFHISDKLKPSPIISLIYEKSNNTIITGSASKSIQILEIPSSHGSLTEDENNLISLKYSGLSQISMLEPDIIVVGFWNGIVKGYQSNLKFEEVFKLEKNLPMIDTNDESQSQRLKLSSISCKGSIKEETGAAAVVALSQKDLLRSKRNVSNKILMAIGYENGLINMYEF</sequence>
<dbReference type="GO" id="GO:0032040">
    <property type="term" value="C:small-subunit processome"/>
    <property type="evidence" value="ECO:0007669"/>
    <property type="project" value="TreeGrafter"/>
</dbReference>
<dbReference type="Proteomes" id="UP000837801">
    <property type="component" value="Unassembled WGS sequence"/>
</dbReference>
<keyword evidence="4" id="KW-0539">Nucleus</keyword>
<dbReference type="AlphaFoldDB" id="A0A9P0VW09"/>
<reference evidence="6" key="1">
    <citation type="submission" date="2022-03" db="EMBL/GenBank/DDBJ databases">
        <authorList>
            <person name="Legras J.-L."/>
            <person name="Devillers H."/>
            <person name="Grondin C."/>
        </authorList>
    </citation>
    <scope>NUCLEOTIDE SEQUENCE</scope>
    <source>
        <strain evidence="6">CLIB 1423</strain>
    </source>
</reference>
<keyword evidence="3" id="KW-0677">Repeat</keyword>
<evidence type="ECO:0000313" key="7">
    <source>
        <dbReference type="Proteomes" id="UP000837801"/>
    </source>
</evidence>
<keyword evidence="2 5" id="KW-0853">WD repeat</keyword>
<dbReference type="InterPro" id="IPR036322">
    <property type="entry name" value="WD40_repeat_dom_sf"/>
</dbReference>
<dbReference type="InterPro" id="IPR001680">
    <property type="entry name" value="WD40_rpt"/>
</dbReference>
<comment type="caution">
    <text evidence="6">The sequence shown here is derived from an EMBL/GenBank/DDBJ whole genome shotgun (WGS) entry which is preliminary data.</text>
</comment>
<evidence type="ECO:0000313" key="6">
    <source>
        <dbReference type="EMBL" id="CAH2350009.1"/>
    </source>
</evidence>
<dbReference type="PROSITE" id="PS50082">
    <property type="entry name" value="WD_REPEATS_2"/>
    <property type="match status" value="1"/>
</dbReference>
<evidence type="ECO:0000256" key="4">
    <source>
        <dbReference type="ARBA" id="ARBA00023242"/>
    </source>
</evidence>
<dbReference type="Gene3D" id="2.130.10.10">
    <property type="entry name" value="YVTN repeat-like/Quinoprotein amine dehydrogenase"/>
    <property type="match status" value="1"/>
</dbReference>
<organism evidence="6 7">
    <name type="scientific">[Candida] railenensis</name>
    <dbReference type="NCBI Taxonomy" id="45579"/>
    <lineage>
        <taxon>Eukaryota</taxon>
        <taxon>Fungi</taxon>
        <taxon>Dikarya</taxon>
        <taxon>Ascomycota</taxon>
        <taxon>Saccharomycotina</taxon>
        <taxon>Pichiomycetes</taxon>
        <taxon>Debaryomycetaceae</taxon>
        <taxon>Kurtzmaniella</taxon>
    </lineage>
</organism>
<keyword evidence="7" id="KW-1185">Reference proteome</keyword>
<dbReference type="GO" id="GO:0034511">
    <property type="term" value="F:U3 snoRNA binding"/>
    <property type="evidence" value="ECO:0007669"/>
    <property type="project" value="InterPro"/>
</dbReference>
<dbReference type="OrthoDB" id="7668193at2759"/>
<accession>A0A9P0VW09</accession>
<protein>
    <submittedName>
        <fullName evidence="6">ASTRA-associated protein 1</fullName>
    </submittedName>
</protein>